<dbReference type="Proteomes" id="UP000030762">
    <property type="component" value="Unassembled WGS sequence"/>
</dbReference>
<dbReference type="InParanoid" id="T0R4Q3"/>
<proteinExistence type="predicted"/>
<sequence>MGQHDETAQRFAGPFVLGERPLTHGRCLYCTAPVTAPKCAVCSRPVDVPWLTTASVTIRLGSRLQLPTARTTLVGVVVAFDVYAKSLELLTGVQSQPSVQWKLQRLRASVVTGVETLSPESTWHGILDSYGYCRDCRSPYRIGNARQLLDPSAVRANVAKKERLRFHEAQRQGLLEAKAAARAAHAPSRTLVELSAKLRDEEINILRAKRDLEPVQVACPHCGWVAPSSTAHGDVKG</sequence>
<protein>
    <submittedName>
        <fullName evidence="1">Uncharacterized protein</fullName>
    </submittedName>
</protein>
<keyword evidence="2" id="KW-1185">Reference proteome</keyword>
<gene>
    <name evidence="1" type="ORF">SDRG_15073</name>
</gene>
<dbReference type="OMA" id="PESTWHG"/>
<dbReference type="GeneID" id="19955800"/>
<accession>T0R4Q3</accession>
<dbReference type="VEuPathDB" id="FungiDB:SDRG_15073"/>
<reference evidence="1 2" key="1">
    <citation type="submission" date="2012-04" db="EMBL/GenBank/DDBJ databases">
        <title>The Genome Sequence of Saprolegnia declina VS20.</title>
        <authorList>
            <consortium name="The Broad Institute Genome Sequencing Platform"/>
            <person name="Russ C."/>
            <person name="Nusbaum C."/>
            <person name="Tyler B."/>
            <person name="van West P."/>
            <person name="Dieguez-Uribeondo J."/>
            <person name="de Bruijn I."/>
            <person name="Tripathy S."/>
            <person name="Jiang R."/>
            <person name="Young S.K."/>
            <person name="Zeng Q."/>
            <person name="Gargeya S."/>
            <person name="Fitzgerald M."/>
            <person name="Haas B."/>
            <person name="Abouelleil A."/>
            <person name="Alvarado L."/>
            <person name="Arachchi H.M."/>
            <person name="Berlin A."/>
            <person name="Chapman S.B."/>
            <person name="Goldberg J."/>
            <person name="Griggs A."/>
            <person name="Gujja S."/>
            <person name="Hansen M."/>
            <person name="Howarth C."/>
            <person name="Imamovic A."/>
            <person name="Larimer J."/>
            <person name="McCowen C."/>
            <person name="Montmayeur A."/>
            <person name="Murphy C."/>
            <person name="Neiman D."/>
            <person name="Pearson M."/>
            <person name="Priest M."/>
            <person name="Roberts A."/>
            <person name="Saif S."/>
            <person name="Shea T."/>
            <person name="Sisk P."/>
            <person name="Sykes S."/>
            <person name="Wortman J."/>
            <person name="Nusbaum C."/>
            <person name="Birren B."/>
        </authorList>
    </citation>
    <scope>NUCLEOTIDE SEQUENCE [LARGE SCALE GENOMIC DNA]</scope>
    <source>
        <strain evidence="1 2">VS20</strain>
    </source>
</reference>
<dbReference type="RefSeq" id="XP_008619457.1">
    <property type="nucleotide sequence ID" value="XM_008621235.1"/>
</dbReference>
<name>T0R4Q3_SAPDV</name>
<dbReference type="OrthoDB" id="77580at2759"/>
<dbReference type="eggNOG" id="ENOG502SEGG">
    <property type="taxonomic scope" value="Eukaryota"/>
</dbReference>
<dbReference type="AlphaFoldDB" id="T0R4Q3"/>
<evidence type="ECO:0000313" key="1">
    <source>
        <dbReference type="EMBL" id="EQC27063.1"/>
    </source>
</evidence>
<organism evidence="1 2">
    <name type="scientific">Saprolegnia diclina (strain VS20)</name>
    <dbReference type="NCBI Taxonomy" id="1156394"/>
    <lineage>
        <taxon>Eukaryota</taxon>
        <taxon>Sar</taxon>
        <taxon>Stramenopiles</taxon>
        <taxon>Oomycota</taxon>
        <taxon>Saprolegniomycetes</taxon>
        <taxon>Saprolegniales</taxon>
        <taxon>Saprolegniaceae</taxon>
        <taxon>Saprolegnia</taxon>
    </lineage>
</organism>
<evidence type="ECO:0000313" key="2">
    <source>
        <dbReference type="Proteomes" id="UP000030762"/>
    </source>
</evidence>
<dbReference type="EMBL" id="JH767215">
    <property type="protein sequence ID" value="EQC27063.1"/>
    <property type="molecule type" value="Genomic_DNA"/>
</dbReference>